<dbReference type="SUPFAM" id="SSF54211">
    <property type="entry name" value="Ribosomal protein S5 domain 2-like"/>
    <property type="match status" value="1"/>
</dbReference>
<dbReference type="EC" id="5.6.2.2" evidence="3"/>
<dbReference type="InterPro" id="IPR013759">
    <property type="entry name" value="Topo_IIA_B_C"/>
</dbReference>
<dbReference type="AlphaFoldDB" id="A0A9D1NC90"/>
<dbReference type="GO" id="GO:0034335">
    <property type="term" value="F:DNA negative supercoiling activity"/>
    <property type="evidence" value="ECO:0007669"/>
    <property type="project" value="UniProtKB-ARBA"/>
</dbReference>
<organism evidence="9 10">
    <name type="scientific">Candidatus Stercoripulliclostridium merdipullorum</name>
    <dbReference type="NCBI Taxonomy" id="2840952"/>
    <lineage>
        <taxon>Bacteria</taxon>
        <taxon>Bacillati</taxon>
        <taxon>Bacillota</taxon>
        <taxon>Clostridia</taxon>
        <taxon>Eubacteriales</taxon>
        <taxon>Candidatus Stercoripulliclostridium</taxon>
    </lineage>
</organism>
<dbReference type="PANTHER" id="PTHR45866:SF12">
    <property type="entry name" value="DNA TOPOISOMERASE 4 SUBUNIT B"/>
    <property type="match status" value="1"/>
</dbReference>
<sequence length="655" mass="73108">MAEKEYGARNLVVLEGLEAVRLRPGMYIGTTGIAGLHQILWEIVDNAMDEAANGYADTIRVVLYEDGSVSVDDNGRGIPVDIHPKEKIPGTELVFGKLHAGGKFNNDEYKFSGGLHGVGASVTNALSRWLTVEVHKNKKLYREEFHSPEENGKIRSGVVKTPLTVVGSTKRRGSVVTFLPDDRVFGEHRLDLGIIRKRLRELAFLNKGITLSVEDRRVTEEDGTHKFYEYMFKGGLADFVRYVNEAKEKQSEKIIYLEAKDNNFEVQLAVQYTTTYGESVISYVNNIPTTEGGTHETGFRSAFTRCLNDFAKRNNLLKPKDEKLIGEDYRDGMTAILSVKMQNVQFEGQTKTKLGNPEVKGLVETLIGDKLDEFLTTPKNKDLGNLIVKIGINAGKVRAAERKAKEIARNKNSAKGVAIVGKFSACSGKKAEFNELFIVEGDSAGGSAKQGRDRTFQAVLPLRGKPLNAEKVKRTQILSNEELLTLINVLGTDIEKDFNIANLKYNKIVILADADQDGAHIRSILLTFFYRYMRPLLMEGHIFIGMPPLYKFERKGEVKYAYTDKELDLLTAGLRSGTYTIQRYKGLGEMNPPQLWETTLNPKTRTLMRVTVEDAAEADAMISTLMGNNVDARKAFINENANFNKIDTFADKYGG</sequence>
<keyword evidence="5" id="KW-0460">Magnesium</keyword>
<dbReference type="Gene3D" id="3.30.565.10">
    <property type="entry name" value="Histidine kinase-like ATPase, C-terminal domain"/>
    <property type="match status" value="1"/>
</dbReference>
<evidence type="ECO:0000313" key="10">
    <source>
        <dbReference type="Proteomes" id="UP000886891"/>
    </source>
</evidence>
<comment type="cofactor">
    <cofactor evidence="2">
        <name>Mg(2+)</name>
        <dbReference type="ChEBI" id="CHEBI:18420"/>
    </cofactor>
</comment>
<dbReference type="GO" id="GO:0006265">
    <property type="term" value="P:DNA topological change"/>
    <property type="evidence" value="ECO:0007669"/>
    <property type="project" value="InterPro"/>
</dbReference>
<dbReference type="InterPro" id="IPR001241">
    <property type="entry name" value="Topo_IIA"/>
</dbReference>
<keyword evidence="7" id="KW-0413">Isomerase</keyword>
<evidence type="ECO:0000313" key="9">
    <source>
        <dbReference type="EMBL" id="HIU99961.1"/>
    </source>
</evidence>
<dbReference type="GO" id="GO:0046872">
    <property type="term" value="F:metal ion binding"/>
    <property type="evidence" value="ECO:0007669"/>
    <property type="project" value="UniProtKB-KW"/>
</dbReference>
<evidence type="ECO:0000256" key="7">
    <source>
        <dbReference type="ARBA" id="ARBA00023235"/>
    </source>
</evidence>
<dbReference type="Proteomes" id="UP000886891">
    <property type="component" value="Unassembled WGS sequence"/>
</dbReference>
<dbReference type="PRINTS" id="PR01159">
    <property type="entry name" value="DNAGYRASEB"/>
</dbReference>
<evidence type="ECO:0000256" key="2">
    <source>
        <dbReference type="ARBA" id="ARBA00001946"/>
    </source>
</evidence>
<dbReference type="SMART" id="SM00387">
    <property type="entry name" value="HATPase_c"/>
    <property type="match status" value="1"/>
</dbReference>
<protein>
    <recommendedName>
        <fullName evidence="3">DNA topoisomerase (ATP-hydrolyzing)</fullName>
        <ecNumber evidence="3">5.6.2.2</ecNumber>
    </recommendedName>
</protein>
<evidence type="ECO:0000256" key="6">
    <source>
        <dbReference type="ARBA" id="ARBA00023125"/>
    </source>
</evidence>
<reference evidence="9" key="2">
    <citation type="journal article" date="2021" name="PeerJ">
        <title>Extensive microbial diversity within the chicken gut microbiome revealed by metagenomics and culture.</title>
        <authorList>
            <person name="Gilroy R."/>
            <person name="Ravi A."/>
            <person name="Getino M."/>
            <person name="Pursley I."/>
            <person name="Horton D.L."/>
            <person name="Alikhan N.F."/>
            <person name="Baker D."/>
            <person name="Gharbi K."/>
            <person name="Hall N."/>
            <person name="Watson M."/>
            <person name="Adriaenssens E.M."/>
            <person name="Foster-Nyarko E."/>
            <person name="Jarju S."/>
            <person name="Secka A."/>
            <person name="Antonio M."/>
            <person name="Oren A."/>
            <person name="Chaudhuri R.R."/>
            <person name="La Ragione R."/>
            <person name="Hildebrand F."/>
            <person name="Pallen M.J."/>
        </authorList>
    </citation>
    <scope>NUCLEOTIDE SEQUENCE</scope>
    <source>
        <strain evidence="9">23406</strain>
    </source>
</reference>
<evidence type="ECO:0000256" key="4">
    <source>
        <dbReference type="ARBA" id="ARBA00022723"/>
    </source>
</evidence>
<comment type="catalytic activity">
    <reaction evidence="1">
        <text>ATP-dependent breakage, passage and rejoining of double-stranded DNA.</text>
        <dbReference type="EC" id="5.6.2.2"/>
    </reaction>
</comment>
<gene>
    <name evidence="9" type="ORF">IAB14_02465</name>
</gene>
<dbReference type="InterPro" id="IPR018522">
    <property type="entry name" value="TopoIIA_CS"/>
</dbReference>
<dbReference type="FunFam" id="3.40.50.670:FF:000001">
    <property type="entry name" value="DNA topoisomerase 2"/>
    <property type="match status" value="1"/>
</dbReference>
<proteinExistence type="predicted"/>
<dbReference type="InterPro" id="IPR013506">
    <property type="entry name" value="Topo_IIA_bsu_dom2"/>
</dbReference>
<dbReference type="SMART" id="SM00433">
    <property type="entry name" value="TOP2c"/>
    <property type="match status" value="1"/>
</dbReference>
<accession>A0A9D1NC90</accession>
<dbReference type="NCBIfam" id="NF004189">
    <property type="entry name" value="PRK05644.1"/>
    <property type="match status" value="1"/>
</dbReference>
<evidence type="ECO:0000256" key="3">
    <source>
        <dbReference type="ARBA" id="ARBA00012895"/>
    </source>
</evidence>
<dbReference type="CDD" id="cd00822">
    <property type="entry name" value="TopoII_Trans_DNA_gyrase"/>
    <property type="match status" value="1"/>
</dbReference>
<dbReference type="Pfam" id="PF00986">
    <property type="entry name" value="DNA_gyraseB_C"/>
    <property type="match status" value="1"/>
</dbReference>
<dbReference type="InterPro" id="IPR013760">
    <property type="entry name" value="Topo_IIA-like_dom_sf"/>
</dbReference>
<comment type="caution">
    <text evidence="9">The sequence shown here is derived from an EMBL/GenBank/DDBJ whole genome shotgun (WGS) entry which is preliminary data.</text>
</comment>
<reference evidence="9" key="1">
    <citation type="submission" date="2020-10" db="EMBL/GenBank/DDBJ databases">
        <authorList>
            <person name="Gilroy R."/>
        </authorList>
    </citation>
    <scope>NUCLEOTIDE SEQUENCE</scope>
    <source>
        <strain evidence="9">23406</strain>
    </source>
</reference>
<evidence type="ECO:0000259" key="8">
    <source>
        <dbReference type="PROSITE" id="PS50880"/>
    </source>
</evidence>
<dbReference type="GO" id="GO:0003677">
    <property type="term" value="F:DNA binding"/>
    <property type="evidence" value="ECO:0007669"/>
    <property type="project" value="UniProtKB-KW"/>
</dbReference>
<keyword evidence="4" id="KW-0479">Metal-binding</keyword>
<name>A0A9D1NC90_9FIRM</name>
<dbReference type="InterPro" id="IPR036890">
    <property type="entry name" value="HATPase_C_sf"/>
</dbReference>
<dbReference type="Gene3D" id="3.30.230.10">
    <property type="match status" value="1"/>
</dbReference>
<dbReference type="InterPro" id="IPR014721">
    <property type="entry name" value="Ribsml_uS5_D2-typ_fold_subgr"/>
</dbReference>
<dbReference type="SUPFAM" id="SSF56719">
    <property type="entry name" value="Type II DNA topoisomerase"/>
    <property type="match status" value="1"/>
</dbReference>
<keyword evidence="6" id="KW-0238">DNA-binding</keyword>
<dbReference type="SUPFAM" id="SSF55874">
    <property type="entry name" value="ATPase domain of HSP90 chaperone/DNA topoisomerase II/histidine kinase"/>
    <property type="match status" value="1"/>
</dbReference>
<evidence type="ECO:0000256" key="5">
    <source>
        <dbReference type="ARBA" id="ARBA00022842"/>
    </source>
</evidence>
<dbReference type="InterPro" id="IPR003594">
    <property type="entry name" value="HATPase_dom"/>
</dbReference>
<dbReference type="Gene3D" id="3.40.50.670">
    <property type="match status" value="1"/>
</dbReference>
<dbReference type="Pfam" id="PF00204">
    <property type="entry name" value="DNA_gyraseB"/>
    <property type="match status" value="1"/>
</dbReference>
<dbReference type="CDD" id="cd16928">
    <property type="entry name" value="HATPase_GyrB-like"/>
    <property type="match status" value="1"/>
</dbReference>
<dbReference type="InterPro" id="IPR002288">
    <property type="entry name" value="DNA_gyrase_B_C"/>
</dbReference>
<feature type="domain" description="Toprim" evidence="8">
    <location>
        <begin position="434"/>
        <end position="548"/>
    </location>
</feature>
<dbReference type="InterPro" id="IPR000565">
    <property type="entry name" value="Topo_IIA_B"/>
</dbReference>
<dbReference type="Pfam" id="PF02518">
    <property type="entry name" value="HATPase_c"/>
    <property type="match status" value="1"/>
</dbReference>
<dbReference type="EMBL" id="DVOH01000017">
    <property type="protein sequence ID" value="HIU99961.1"/>
    <property type="molecule type" value="Genomic_DNA"/>
</dbReference>
<dbReference type="GO" id="GO:0005524">
    <property type="term" value="F:ATP binding"/>
    <property type="evidence" value="ECO:0007669"/>
    <property type="project" value="InterPro"/>
</dbReference>
<dbReference type="PROSITE" id="PS50880">
    <property type="entry name" value="TOPRIM"/>
    <property type="match status" value="1"/>
</dbReference>
<dbReference type="InterPro" id="IPR006171">
    <property type="entry name" value="TOPRIM_dom"/>
</dbReference>
<dbReference type="PROSITE" id="PS00177">
    <property type="entry name" value="TOPOISOMERASE_II"/>
    <property type="match status" value="1"/>
</dbReference>
<dbReference type="Pfam" id="PF01751">
    <property type="entry name" value="Toprim"/>
    <property type="match status" value="1"/>
</dbReference>
<evidence type="ECO:0000256" key="1">
    <source>
        <dbReference type="ARBA" id="ARBA00000185"/>
    </source>
</evidence>
<dbReference type="PRINTS" id="PR00418">
    <property type="entry name" value="TPI2FAMILY"/>
</dbReference>
<dbReference type="PANTHER" id="PTHR45866">
    <property type="entry name" value="DNA GYRASE/TOPOISOMERASE SUBUNIT B"/>
    <property type="match status" value="1"/>
</dbReference>
<dbReference type="InterPro" id="IPR020568">
    <property type="entry name" value="Ribosomal_Su5_D2-typ_SF"/>
</dbReference>